<accession>A0ABV0P9Y2</accession>
<dbReference type="Proteomes" id="UP001476798">
    <property type="component" value="Unassembled WGS sequence"/>
</dbReference>
<gene>
    <name evidence="2" type="ORF">GOODEAATRI_034297</name>
</gene>
<proteinExistence type="predicted"/>
<name>A0ABV0P9Y2_9TELE</name>
<reference evidence="2 3" key="1">
    <citation type="submission" date="2021-06" db="EMBL/GenBank/DDBJ databases">
        <authorList>
            <person name="Palmer J.M."/>
        </authorList>
    </citation>
    <scope>NUCLEOTIDE SEQUENCE [LARGE SCALE GENOMIC DNA]</scope>
    <source>
        <strain evidence="2 3">GA_2019</strain>
        <tissue evidence="2">Muscle</tissue>
    </source>
</reference>
<organism evidence="2 3">
    <name type="scientific">Goodea atripinnis</name>
    <dbReference type="NCBI Taxonomy" id="208336"/>
    <lineage>
        <taxon>Eukaryota</taxon>
        <taxon>Metazoa</taxon>
        <taxon>Chordata</taxon>
        <taxon>Craniata</taxon>
        <taxon>Vertebrata</taxon>
        <taxon>Euteleostomi</taxon>
        <taxon>Actinopterygii</taxon>
        <taxon>Neopterygii</taxon>
        <taxon>Teleostei</taxon>
        <taxon>Neoteleostei</taxon>
        <taxon>Acanthomorphata</taxon>
        <taxon>Ovalentaria</taxon>
        <taxon>Atherinomorphae</taxon>
        <taxon>Cyprinodontiformes</taxon>
        <taxon>Goodeidae</taxon>
        <taxon>Goodea</taxon>
    </lineage>
</organism>
<evidence type="ECO:0000256" key="1">
    <source>
        <dbReference type="SAM" id="MobiDB-lite"/>
    </source>
</evidence>
<sequence length="106" mass="11237">MPAGHQDSCPPLGHLHCTEGSILSSRALLQQYQGEVEHRCKVVVPHRGGGGIAPYQPQARREKTLGEEGDNIRVLPSRTGEATAPLTARDTMQHGGGHILSASLGP</sequence>
<protein>
    <submittedName>
        <fullName evidence="2">Uncharacterized protein</fullName>
    </submittedName>
</protein>
<dbReference type="EMBL" id="JAHRIO010068423">
    <property type="protein sequence ID" value="MEQ2180275.1"/>
    <property type="molecule type" value="Genomic_DNA"/>
</dbReference>
<comment type="caution">
    <text evidence="2">The sequence shown here is derived from an EMBL/GenBank/DDBJ whole genome shotgun (WGS) entry which is preliminary data.</text>
</comment>
<evidence type="ECO:0000313" key="2">
    <source>
        <dbReference type="EMBL" id="MEQ2180275.1"/>
    </source>
</evidence>
<keyword evidence="3" id="KW-1185">Reference proteome</keyword>
<evidence type="ECO:0000313" key="3">
    <source>
        <dbReference type="Proteomes" id="UP001476798"/>
    </source>
</evidence>
<feature type="region of interest" description="Disordered" evidence="1">
    <location>
        <begin position="77"/>
        <end position="106"/>
    </location>
</feature>